<proteinExistence type="predicted"/>
<dbReference type="EMBL" id="CAWYQH010000024">
    <property type="protein sequence ID" value="CAK8675728.1"/>
    <property type="molecule type" value="Genomic_DNA"/>
</dbReference>
<keyword evidence="1" id="KW-0812">Transmembrane</keyword>
<evidence type="ECO:0000313" key="3">
    <source>
        <dbReference type="EMBL" id="CAK8675728.1"/>
    </source>
</evidence>
<keyword evidence="2" id="KW-0732">Signal</keyword>
<keyword evidence="1" id="KW-1133">Transmembrane helix</keyword>
<dbReference type="Proteomes" id="UP001642483">
    <property type="component" value="Unassembled WGS sequence"/>
</dbReference>
<keyword evidence="4" id="KW-1185">Reference proteome</keyword>
<evidence type="ECO:0000256" key="2">
    <source>
        <dbReference type="SAM" id="SignalP"/>
    </source>
</evidence>
<evidence type="ECO:0000256" key="1">
    <source>
        <dbReference type="SAM" id="Phobius"/>
    </source>
</evidence>
<evidence type="ECO:0000313" key="4">
    <source>
        <dbReference type="Proteomes" id="UP001642483"/>
    </source>
</evidence>
<protein>
    <submittedName>
        <fullName evidence="3">Uncharacterized protein</fullName>
    </submittedName>
</protein>
<feature type="signal peptide" evidence="2">
    <location>
        <begin position="1"/>
        <end position="22"/>
    </location>
</feature>
<gene>
    <name evidence="3" type="ORF">CVLEPA_LOCUS5270</name>
</gene>
<sequence length="247" mass="28682">MLMFPFLRFFFVTVLYFRLTSADCGDSHRYGASGGVMYLGRKEDCSWTFQPRRNTSRISDDHFFTVRVLYVRYYTVANAITMPDDSILARQDIMSDSESVCFNYVMRRQLNAKCEPDKSLFETCNSTFRNITEWPPQLSMSLTGYIQFGMSFAFSECNRTSGTKIFESCQDVVSRYEDASSSLIIICILSFTTATCLIMGAFFYIRWRRYRTRSLASLSLGDVKELGRRVHQMTLLEEENFPNQEQS</sequence>
<keyword evidence="1" id="KW-0472">Membrane</keyword>
<organism evidence="3 4">
    <name type="scientific">Clavelina lepadiformis</name>
    <name type="common">Light-bulb sea squirt</name>
    <name type="synonym">Ascidia lepadiformis</name>
    <dbReference type="NCBI Taxonomy" id="159417"/>
    <lineage>
        <taxon>Eukaryota</taxon>
        <taxon>Metazoa</taxon>
        <taxon>Chordata</taxon>
        <taxon>Tunicata</taxon>
        <taxon>Ascidiacea</taxon>
        <taxon>Aplousobranchia</taxon>
        <taxon>Clavelinidae</taxon>
        <taxon>Clavelina</taxon>
    </lineage>
</organism>
<reference evidence="3 4" key="1">
    <citation type="submission" date="2024-02" db="EMBL/GenBank/DDBJ databases">
        <authorList>
            <person name="Daric V."/>
            <person name="Darras S."/>
        </authorList>
    </citation>
    <scope>NUCLEOTIDE SEQUENCE [LARGE SCALE GENOMIC DNA]</scope>
</reference>
<comment type="caution">
    <text evidence="3">The sequence shown here is derived from an EMBL/GenBank/DDBJ whole genome shotgun (WGS) entry which is preliminary data.</text>
</comment>
<feature type="chain" id="PRO_5045391806" evidence="2">
    <location>
        <begin position="23"/>
        <end position="247"/>
    </location>
</feature>
<name>A0ABP0F7N4_CLALP</name>
<accession>A0ABP0F7N4</accession>
<feature type="transmembrane region" description="Helical" evidence="1">
    <location>
        <begin position="183"/>
        <end position="205"/>
    </location>
</feature>